<dbReference type="Pfam" id="PF01412">
    <property type="entry name" value="ArfGap"/>
    <property type="match status" value="1"/>
</dbReference>
<dbReference type="InterPro" id="IPR001164">
    <property type="entry name" value="ArfGAP_dom"/>
</dbReference>
<name>A0A4Q9LIM6_9MICR</name>
<dbReference type="Proteomes" id="UP000292282">
    <property type="component" value="Unassembled WGS sequence"/>
</dbReference>
<dbReference type="GO" id="GO:0000139">
    <property type="term" value="C:Golgi membrane"/>
    <property type="evidence" value="ECO:0007669"/>
    <property type="project" value="GOC"/>
</dbReference>
<dbReference type="VEuPathDB" id="MicrosporidiaDB:CWI38_2316p0010"/>
<dbReference type="STRING" id="1176355.A0A4Q9LIM6"/>
<dbReference type="GO" id="GO:0048205">
    <property type="term" value="P:COPI coating of Golgi vesicle"/>
    <property type="evidence" value="ECO:0007669"/>
    <property type="project" value="TreeGrafter"/>
</dbReference>
<dbReference type="InterPro" id="IPR037278">
    <property type="entry name" value="ARFGAP/RecO"/>
</dbReference>
<feature type="domain" description="Arf-GAP" evidence="6">
    <location>
        <begin position="11"/>
        <end position="87"/>
    </location>
</feature>
<dbReference type="PROSITE" id="PS50115">
    <property type="entry name" value="ARFGAP"/>
    <property type="match status" value="1"/>
</dbReference>
<evidence type="ECO:0000256" key="1">
    <source>
        <dbReference type="ARBA" id="ARBA00022468"/>
    </source>
</evidence>
<dbReference type="SUPFAM" id="SSF57863">
    <property type="entry name" value="ArfGap/RecO-like zinc finger"/>
    <property type="match status" value="1"/>
</dbReference>
<accession>A0A4Q9LIM6</accession>
<evidence type="ECO:0000256" key="4">
    <source>
        <dbReference type="ARBA" id="ARBA00022833"/>
    </source>
</evidence>
<protein>
    <submittedName>
        <fullName evidence="7">ADP-ribosylation factor GTPase-activating protein</fullName>
    </submittedName>
</protein>
<evidence type="ECO:0000259" key="6">
    <source>
        <dbReference type="PROSITE" id="PS50115"/>
    </source>
</evidence>
<keyword evidence="2" id="KW-0479">Metal-binding</keyword>
<keyword evidence="8" id="KW-1185">Reference proteome</keyword>
<evidence type="ECO:0000256" key="5">
    <source>
        <dbReference type="PROSITE-ProRule" id="PRU00288"/>
    </source>
</evidence>
<organism evidence="7 8">
    <name type="scientific">Hamiltosporidium tvaerminnensis</name>
    <dbReference type="NCBI Taxonomy" id="1176355"/>
    <lineage>
        <taxon>Eukaryota</taxon>
        <taxon>Fungi</taxon>
        <taxon>Fungi incertae sedis</taxon>
        <taxon>Microsporidia</taxon>
        <taxon>Dubosqiidae</taxon>
        <taxon>Hamiltosporidium</taxon>
    </lineage>
</organism>
<keyword evidence="1" id="KW-0343">GTPase activation</keyword>
<dbReference type="Gene3D" id="1.10.220.150">
    <property type="entry name" value="Arf GTPase activating protein"/>
    <property type="match status" value="1"/>
</dbReference>
<dbReference type="GO" id="GO:0005096">
    <property type="term" value="F:GTPase activator activity"/>
    <property type="evidence" value="ECO:0007669"/>
    <property type="project" value="UniProtKB-KW"/>
</dbReference>
<sequence length="336" mass="39061">MNDSLPKAVVNEFFKRLRSYNCNSKCADCNKKTPIWTSLTFSVFICAECATKHREMGVTITKVKNTVLDSWTLPDLRRMSVGGNERALVLPQTLDIFEKYRVSKWYSIEIDELVTISEEKMPNDEFLKVKESVKPRGNRNIVIEEKEPPKLGSAVSHIPTESFEKNNENAKIQTKKDKSKEKKESVCFVNISTASSGLQKADTPSYKLTDSSNLHRVGLGNVQLEKEEDKGRYSYKCAPVKHVYVPKSKNEKDDVVKDTIKKIAQYLEFLENLFLLTWTSIQVRLEAYIQSIVLKKTVEVIFFDRRRELQSRLNTSESWEMVNWMYYIYKRYMNNL</sequence>
<gene>
    <name evidence="7" type="ORF">CWI38_2316p0010</name>
</gene>
<keyword evidence="4" id="KW-0862">Zinc</keyword>
<evidence type="ECO:0000313" key="8">
    <source>
        <dbReference type="Proteomes" id="UP000292282"/>
    </source>
</evidence>
<dbReference type="PRINTS" id="PR00405">
    <property type="entry name" value="REVINTRACTNG"/>
</dbReference>
<evidence type="ECO:0000256" key="2">
    <source>
        <dbReference type="ARBA" id="ARBA00022723"/>
    </source>
</evidence>
<comment type="caution">
    <text evidence="7">The sequence shown here is derived from an EMBL/GenBank/DDBJ whole genome shotgun (WGS) entry which is preliminary data.</text>
</comment>
<dbReference type="AlphaFoldDB" id="A0A4Q9LIM6"/>
<evidence type="ECO:0000313" key="7">
    <source>
        <dbReference type="EMBL" id="TBU08028.1"/>
    </source>
</evidence>
<dbReference type="PANTHER" id="PTHR45686:SF4">
    <property type="entry name" value="ADP-RIBOSYLATION FACTOR GTPASE ACTIVATING PROTEIN 3, ISOFORM H"/>
    <property type="match status" value="1"/>
</dbReference>
<dbReference type="OrthoDB" id="2195824at2759"/>
<dbReference type="EMBL" id="PITK01002316">
    <property type="protein sequence ID" value="TBU08028.1"/>
    <property type="molecule type" value="Genomic_DNA"/>
</dbReference>
<dbReference type="SMART" id="SM00105">
    <property type="entry name" value="ArfGap"/>
    <property type="match status" value="1"/>
</dbReference>
<dbReference type="GO" id="GO:0008270">
    <property type="term" value="F:zinc ion binding"/>
    <property type="evidence" value="ECO:0007669"/>
    <property type="project" value="UniProtKB-KW"/>
</dbReference>
<reference evidence="7 8" key="1">
    <citation type="submission" date="2017-12" db="EMBL/GenBank/DDBJ databases">
        <authorList>
            <person name="Pombert J.-F."/>
            <person name="Haag K.L."/>
            <person name="Ebert D."/>
        </authorList>
    </citation>
    <scope>NUCLEOTIDE SEQUENCE [LARGE SCALE GENOMIC DNA]</scope>
    <source>
        <strain evidence="7">IL-G-3</strain>
    </source>
</reference>
<evidence type="ECO:0000256" key="3">
    <source>
        <dbReference type="ARBA" id="ARBA00022771"/>
    </source>
</evidence>
<keyword evidence="3 5" id="KW-0863">Zinc-finger</keyword>
<proteinExistence type="predicted"/>
<dbReference type="PANTHER" id="PTHR45686">
    <property type="entry name" value="ADP-RIBOSYLATION FACTOR GTPASE ACTIVATING PROTEIN 3, ISOFORM H-RELATED"/>
    <property type="match status" value="1"/>
</dbReference>
<dbReference type="InterPro" id="IPR038508">
    <property type="entry name" value="ArfGAP_dom_sf"/>
</dbReference>